<evidence type="ECO:0000256" key="1">
    <source>
        <dbReference type="ARBA" id="ARBA00004651"/>
    </source>
</evidence>
<keyword evidence="4 9" id="KW-0812">Transmembrane</keyword>
<reference evidence="12" key="1">
    <citation type="submission" date="2016-09" db="EMBL/GenBank/DDBJ databases">
        <authorList>
            <person name="Varghese N."/>
            <person name="Submissions S."/>
        </authorList>
    </citation>
    <scope>NUCLEOTIDE SEQUENCE [LARGE SCALE GENOMIC DNA]</scope>
    <source>
        <strain evidence="12">ANC 4422</strain>
    </source>
</reference>
<keyword evidence="3" id="KW-1003">Cell membrane</keyword>
<sequence length="209" mass="22823">MNAELVHSIIFYMMYACLAVLCVIFIERVIYLTWTQKQTKKLNEQLKKQHALDEKQIEKKDKNPAYLLVEPLLVGGLTENERNDAIEQQYIESKAALNKGIWVLETIVAAAPLLGLLGTILGIVDTFQALAASGVSDASKVSGGMGTALYATGLGIAIALIALVANNFLGSRIERINELSKVLLINTGKSKVVKGSTWKAQATEENRYA</sequence>
<protein>
    <submittedName>
        <fullName evidence="11">Outer membrane transport energization protein ExbB</fullName>
    </submittedName>
</protein>
<dbReference type="AlphaFoldDB" id="A0A1G6GIW4"/>
<feature type="transmembrane region" description="Helical" evidence="9">
    <location>
        <begin position="101"/>
        <end position="124"/>
    </location>
</feature>
<evidence type="ECO:0000313" key="11">
    <source>
        <dbReference type="EMBL" id="SDB81859.1"/>
    </source>
</evidence>
<evidence type="ECO:0000256" key="7">
    <source>
        <dbReference type="ARBA" id="ARBA00023136"/>
    </source>
</evidence>
<comment type="subcellular location">
    <subcellularLocation>
        <location evidence="1">Cell membrane</location>
        <topology evidence="1">Multi-pass membrane protein</topology>
    </subcellularLocation>
    <subcellularLocation>
        <location evidence="8">Membrane</location>
        <topology evidence="8">Multi-pass membrane protein</topology>
    </subcellularLocation>
</comment>
<proteinExistence type="inferred from homology"/>
<dbReference type="InterPro" id="IPR050790">
    <property type="entry name" value="ExbB/TolQ_transport"/>
</dbReference>
<dbReference type="RefSeq" id="WP_092746489.1">
    <property type="nucleotide sequence ID" value="NZ_FMYL01000001.1"/>
</dbReference>
<keyword evidence="7 9" id="KW-0472">Membrane</keyword>
<keyword evidence="6 9" id="KW-1133">Transmembrane helix</keyword>
<accession>A0A1G6GIW4</accession>
<feature type="transmembrane region" description="Helical" evidence="9">
    <location>
        <begin position="144"/>
        <end position="165"/>
    </location>
</feature>
<evidence type="ECO:0000256" key="9">
    <source>
        <dbReference type="SAM" id="Phobius"/>
    </source>
</evidence>
<dbReference type="Proteomes" id="UP000242501">
    <property type="component" value="Unassembled WGS sequence"/>
</dbReference>
<feature type="domain" description="MotA/TolQ/ExbB proton channel" evidence="10">
    <location>
        <begin position="73"/>
        <end position="177"/>
    </location>
</feature>
<dbReference type="OrthoDB" id="4045at2"/>
<name>A0A1G6GIW4_9GAMM</name>
<dbReference type="STRING" id="1219383.SAMN05421733_101224"/>
<keyword evidence="12" id="KW-1185">Reference proteome</keyword>
<organism evidence="11 12">
    <name type="scientific">Acinetobacter boissieri</name>
    <dbReference type="NCBI Taxonomy" id="1219383"/>
    <lineage>
        <taxon>Bacteria</taxon>
        <taxon>Pseudomonadati</taxon>
        <taxon>Pseudomonadota</taxon>
        <taxon>Gammaproteobacteria</taxon>
        <taxon>Moraxellales</taxon>
        <taxon>Moraxellaceae</taxon>
        <taxon>Acinetobacter</taxon>
    </lineage>
</organism>
<evidence type="ECO:0000313" key="12">
    <source>
        <dbReference type="Proteomes" id="UP000242501"/>
    </source>
</evidence>
<comment type="similarity">
    <text evidence="8">Belongs to the exbB/tolQ family.</text>
</comment>
<dbReference type="PANTHER" id="PTHR30625:SF15">
    <property type="entry name" value="BIOPOLYMER TRANSPORT PROTEIN EXBB"/>
    <property type="match status" value="1"/>
</dbReference>
<evidence type="ECO:0000256" key="4">
    <source>
        <dbReference type="ARBA" id="ARBA00022692"/>
    </source>
</evidence>
<evidence type="ECO:0000256" key="3">
    <source>
        <dbReference type="ARBA" id="ARBA00022475"/>
    </source>
</evidence>
<evidence type="ECO:0000256" key="5">
    <source>
        <dbReference type="ARBA" id="ARBA00022927"/>
    </source>
</evidence>
<evidence type="ECO:0000256" key="2">
    <source>
        <dbReference type="ARBA" id="ARBA00022448"/>
    </source>
</evidence>
<keyword evidence="5 8" id="KW-0653">Protein transport</keyword>
<feature type="transmembrane region" description="Helical" evidence="9">
    <location>
        <begin position="12"/>
        <end position="31"/>
    </location>
</feature>
<dbReference type="PANTHER" id="PTHR30625">
    <property type="entry name" value="PROTEIN TOLQ"/>
    <property type="match status" value="1"/>
</dbReference>
<dbReference type="Pfam" id="PF01618">
    <property type="entry name" value="MotA_ExbB"/>
    <property type="match status" value="1"/>
</dbReference>
<evidence type="ECO:0000259" key="10">
    <source>
        <dbReference type="Pfam" id="PF01618"/>
    </source>
</evidence>
<dbReference type="EMBL" id="FMYL01000001">
    <property type="protein sequence ID" value="SDB81859.1"/>
    <property type="molecule type" value="Genomic_DNA"/>
</dbReference>
<evidence type="ECO:0000256" key="6">
    <source>
        <dbReference type="ARBA" id="ARBA00022989"/>
    </source>
</evidence>
<dbReference type="GO" id="GO:0017038">
    <property type="term" value="P:protein import"/>
    <property type="evidence" value="ECO:0007669"/>
    <property type="project" value="TreeGrafter"/>
</dbReference>
<gene>
    <name evidence="11" type="ORF">SAMN05421733_101224</name>
</gene>
<dbReference type="InterPro" id="IPR002898">
    <property type="entry name" value="MotA_ExbB_proton_chnl"/>
</dbReference>
<dbReference type="GO" id="GO:0005886">
    <property type="term" value="C:plasma membrane"/>
    <property type="evidence" value="ECO:0007669"/>
    <property type="project" value="UniProtKB-SubCell"/>
</dbReference>
<evidence type="ECO:0000256" key="8">
    <source>
        <dbReference type="RuleBase" id="RU004057"/>
    </source>
</evidence>
<keyword evidence="2 8" id="KW-0813">Transport</keyword>